<keyword evidence="8" id="KW-1185">Reference proteome</keyword>
<evidence type="ECO:0000259" key="6">
    <source>
        <dbReference type="Pfam" id="PF08546"/>
    </source>
</evidence>
<dbReference type="RefSeq" id="XP_066660548.1">
    <property type="nucleotide sequence ID" value="XM_066819663.1"/>
</dbReference>
<dbReference type="PANTHER" id="PTHR43765:SF2">
    <property type="entry name" value="2-DEHYDROPANTOATE 2-REDUCTASE"/>
    <property type="match status" value="1"/>
</dbReference>
<dbReference type="InterPro" id="IPR013752">
    <property type="entry name" value="KPA_reductase"/>
</dbReference>
<reference evidence="7 8" key="1">
    <citation type="submission" date="2023-01" db="EMBL/GenBank/DDBJ databases">
        <title>Analysis of 21 Apiospora genomes using comparative genomics revels a genus with tremendous synthesis potential of carbohydrate active enzymes and secondary metabolites.</title>
        <authorList>
            <person name="Sorensen T."/>
        </authorList>
    </citation>
    <scope>NUCLEOTIDE SEQUENCE [LARGE SCALE GENOMIC DNA]</scope>
    <source>
        <strain evidence="7 8">CBS 114990</strain>
    </source>
</reference>
<dbReference type="Pfam" id="PF02558">
    <property type="entry name" value="ApbA"/>
    <property type="match status" value="1"/>
</dbReference>
<name>A0ABR1UTI8_9PEZI</name>
<evidence type="ECO:0000256" key="1">
    <source>
        <dbReference type="ARBA" id="ARBA00007870"/>
    </source>
</evidence>
<dbReference type="InterPro" id="IPR013328">
    <property type="entry name" value="6PGD_dom2"/>
</dbReference>
<dbReference type="EMBL" id="JAQQWN010000011">
    <property type="protein sequence ID" value="KAK8061128.1"/>
    <property type="molecule type" value="Genomic_DNA"/>
</dbReference>
<feature type="domain" description="Ketopantoate reductase C-terminal" evidence="6">
    <location>
        <begin position="276"/>
        <end position="404"/>
    </location>
</feature>
<accession>A0ABR1UTI8</accession>
<evidence type="ECO:0000313" key="7">
    <source>
        <dbReference type="EMBL" id="KAK8061128.1"/>
    </source>
</evidence>
<dbReference type="InterPro" id="IPR050838">
    <property type="entry name" value="Ketopantoate_reductase"/>
</dbReference>
<organism evidence="7 8">
    <name type="scientific">Apiospora hydei</name>
    <dbReference type="NCBI Taxonomy" id="1337664"/>
    <lineage>
        <taxon>Eukaryota</taxon>
        <taxon>Fungi</taxon>
        <taxon>Dikarya</taxon>
        <taxon>Ascomycota</taxon>
        <taxon>Pezizomycotina</taxon>
        <taxon>Sordariomycetes</taxon>
        <taxon>Xylariomycetidae</taxon>
        <taxon>Amphisphaeriales</taxon>
        <taxon>Apiosporaceae</taxon>
        <taxon>Apiospora</taxon>
    </lineage>
</organism>
<feature type="domain" description="Ketopantoate reductase N-terminal" evidence="5">
    <location>
        <begin position="61"/>
        <end position="235"/>
    </location>
</feature>
<evidence type="ECO:0000256" key="3">
    <source>
        <dbReference type="ARBA" id="ARBA00023002"/>
    </source>
</evidence>
<evidence type="ECO:0000256" key="2">
    <source>
        <dbReference type="ARBA" id="ARBA00022857"/>
    </source>
</evidence>
<dbReference type="GeneID" id="92052723"/>
<sequence>MSSRDAQQGDWLKSVLEDKNAEKPATIYAWNAANIGLKTSPTNGHISARVPDGSDPERRRIFILGVGNLGRLFASSLAKLHNPNPPPITLVVHRRELLERWHANPGIEITRDGQVERSCVDADVEWWTEEKPVSGPLCEPGAGHGISNLIVATKAKDALPQADRLRGYLTSKSTVAFTQNGMCPMWPPQGADYSAHRWPRGDGPNWIACITTHGVTSSGPFQSVHASQAWCSVGPVLLNGQQSGGESTAAYLINQLARAPHLDGKAVSRGDLWILQLEKLIINCVINPLTATLGCKNGGLFPPHADGTLSRVIDSLIREASSVLQALVSDERISSEILEERIMDQEYMKRLLERFSFGGLRTMVLDVGVKVRDNTSSMLQDVRAGKTTEIRAFNGWLVETAALLDPNLRLPTHERAPSRINNLNSRTVGCFQQPNYRTQCTEKSSIGKMMRDNSEVGICTAGQKQDEPRSEDRSEYLAFLDTSHYHLLCLPPQQSSREKQQTRKRIGATRLDCPQMAGWEEVVHSTGCNTQASHFGGGLNALLHCPTGRSPAEEAAHASRLNPNDGMIPPSNRLC</sequence>
<proteinExistence type="inferred from homology"/>
<dbReference type="Gene3D" id="3.40.50.720">
    <property type="entry name" value="NAD(P)-binding Rossmann-like Domain"/>
    <property type="match status" value="1"/>
</dbReference>
<evidence type="ECO:0000313" key="8">
    <source>
        <dbReference type="Proteomes" id="UP001433268"/>
    </source>
</evidence>
<evidence type="ECO:0000256" key="4">
    <source>
        <dbReference type="SAM" id="MobiDB-lite"/>
    </source>
</evidence>
<dbReference type="InterPro" id="IPR008927">
    <property type="entry name" value="6-PGluconate_DH-like_C_sf"/>
</dbReference>
<evidence type="ECO:0000259" key="5">
    <source>
        <dbReference type="Pfam" id="PF02558"/>
    </source>
</evidence>
<keyword evidence="2" id="KW-0521">NADP</keyword>
<comment type="caution">
    <text evidence="7">The sequence shown here is derived from an EMBL/GenBank/DDBJ whole genome shotgun (WGS) entry which is preliminary data.</text>
</comment>
<feature type="region of interest" description="Disordered" evidence="4">
    <location>
        <begin position="554"/>
        <end position="575"/>
    </location>
</feature>
<dbReference type="InterPro" id="IPR013332">
    <property type="entry name" value="KPR_N"/>
</dbReference>
<dbReference type="Pfam" id="PF08546">
    <property type="entry name" value="ApbA_C"/>
    <property type="match status" value="1"/>
</dbReference>
<comment type="similarity">
    <text evidence="1">Belongs to the ketopantoate reductase family.</text>
</comment>
<dbReference type="Proteomes" id="UP001433268">
    <property type="component" value="Unassembled WGS sequence"/>
</dbReference>
<dbReference type="Gene3D" id="1.10.1040.10">
    <property type="entry name" value="N-(1-d-carboxylethyl)-l-norvaline Dehydrogenase, domain 2"/>
    <property type="match status" value="1"/>
</dbReference>
<dbReference type="SUPFAM" id="SSF48179">
    <property type="entry name" value="6-phosphogluconate dehydrogenase C-terminal domain-like"/>
    <property type="match status" value="1"/>
</dbReference>
<protein>
    <submittedName>
        <fullName evidence="7">2-dehydropantoate 2-reductase</fullName>
    </submittedName>
</protein>
<dbReference type="PANTHER" id="PTHR43765">
    <property type="entry name" value="2-DEHYDROPANTOATE 2-REDUCTASE-RELATED"/>
    <property type="match status" value="1"/>
</dbReference>
<keyword evidence="3" id="KW-0560">Oxidoreductase</keyword>
<gene>
    <name evidence="7" type="ORF">PG997_015349</name>
</gene>